<dbReference type="PROSITE" id="PS00409">
    <property type="entry name" value="PROKAR_NTER_METHYL"/>
    <property type="match status" value="1"/>
</dbReference>
<evidence type="ECO:0000313" key="3">
    <source>
        <dbReference type="Proteomes" id="UP001244295"/>
    </source>
</evidence>
<protein>
    <submittedName>
        <fullName evidence="2">Type IV pilus assembly protein PilW</fullName>
    </submittedName>
</protein>
<dbReference type="Pfam" id="PF07963">
    <property type="entry name" value="N_methyl"/>
    <property type="match status" value="1"/>
</dbReference>
<dbReference type="InterPro" id="IPR012902">
    <property type="entry name" value="N_methyl_site"/>
</dbReference>
<dbReference type="NCBIfam" id="TIGR02532">
    <property type="entry name" value="IV_pilin_GFxxxE"/>
    <property type="match status" value="1"/>
</dbReference>
<accession>A0AAW8E0U8</accession>
<comment type="caution">
    <text evidence="2">The sequence shown here is derived from an EMBL/GenBank/DDBJ whole genome shotgun (WGS) entry which is preliminary data.</text>
</comment>
<organism evidence="2 3">
    <name type="scientific">Variovorax boronicumulans</name>
    <dbReference type="NCBI Taxonomy" id="436515"/>
    <lineage>
        <taxon>Bacteria</taxon>
        <taxon>Pseudomonadati</taxon>
        <taxon>Pseudomonadota</taxon>
        <taxon>Betaproteobacteria</taxon>
        <taxon>Burkholderiales</taxon>
        <taxon>Comamonadaceae</taxon>
        <taxon>Variovorax</taxon>
    </lineage>
</organism>
<dbReference type="RefSeq" id="WP_307637714.1">
    <property type="nucleotide sequence ID" value="NZ_JAUSRR010000007.1"/>
</dbReference>
<evidence type="ECO:0000256" key="1">
    <source>
        <dbReference type="SAM" id="Phobius"/>
    </source>
</evidence>
<gene>
    <name evidence="2" type="ORF">J2W25_004463</name>
</gene>
<dbReference type="GO" id="GO:0043683">
    <property type="term" value="P:type IV pilus assembly"/>
    <property type="evidence" value="ECO:0007669"/>
    <property type="project" value="InterPro"/>
</dbReference>
<keyword evidence="1" id="KW-1133">Transmembrane helix</keyword>
<evidence type="ECO:0000313" key="2">
    <source>
        <dbReference type="EMBL" id="MDP9925420.1"/>
    </source>
</evidence>
<dbReference type="Pfam" id="PF16074">
    <property type="entry name" value="PilW"/>
    <property type="match status" value="1"/>
</dbReference>
<proteinExistence type="predicted"/>
<feature type="transmembrane region" description="Helical" evidence="1">
    <location>
        <begin position="21"/>
        <end position="44"/>
    </location>
</feature>
<keyword evidence="1" id="KW-0812">Transmembrane</keyword>
<reference evidence="2" key="1">
    <citation type="submission" date="2023-07" db="EMBL/GenBank/DDBJ databases">
        <title>Sorghum-associated microbial communities from plants grown in Nebraska, USA.</title>
        <authorList>
            <person name="Schachtman D."/>
        </authorList>
    </citation>
    <scope>NUCLEOTIDE SEQUENCE</scope>
    <source>
        <strain evidence="2">DS2795</strain>
    </source>
</reference>
<name>A0AAW8E0U8_9BURK</name>
<sequence>MRNTATFSPRARRQHIAGFTLLELLIALTLGLVILASSLSIYVASSRGSQMSQVETQMNEDGILALNLIQQQLKQAGYSRQIIPGSGATVMGNYAGPAVRGCDGGFTDATAAGAFGSLACKPGGGSDAIAIRYEATTDNTTPSTDSTPLATNCVGTGIFAATPSQVAPPPTPASAAPNYTLADNRYSVTDASTQPMLSCRGSEKSGATANTIGAAQPLLANVEDMQILYGVANRPSAELASTYDPMRHQIVKYLDASGVDALASSGVLPDLTEDRWSRVLSVRVCLLMRSDRSVKDVPAGGTSYKNCSNVDVTNNDGYLRRAYITTVLLRNRLIIQ</sequence>
<dbReference type="EMBL" id="JAUSRR010000007">
    <property type="protein sequence ID" value="MDP9925420.1"/>
    <property type="molecule type" value="Genomic_DNA"/>
</dbReference>
<dbReference type="AlphaFoldDB" id="A0AAW8E0U8"/>
<keyword evidence="1" id="KW-0472">Membrane</keyword>
<dbReference type="InterPro" id="IPR032092">
    <property type="entry name" value="PilW"/>
</dbReference>
<dbReference type="Proteomes" id="UP001244295">
    <property type="component" value="Unassembled WGS sequence"/>
</dbReference>